<organism evidence="8 9">
    <name type="scientific">Geodia barretti</name>
    <name type="common">Barrett's horny sponge</name>
    <dbReference type="NCBI Taxonomy" id="519541"/>
    <lineage>
        <taxon>Eukaryota</taxon>
        <taxon>Metazoa</taxon>
        <taxon>Porifera</taxon>
        <taxon>Demospongiae</taxon>
        <taxon>Heteroscleromorpha</taxon>
        <taxon>Tetractinellida</taxon>
        <taxon>Astrophorina</taxon>
        <taxon>Geodiidae</taxon>
        <taxon>Geodia</taxon>
    </lineage>
</organism>
<dbReference type="SUPFAM" id="SSF54695">
    <property type="entry name" value="POZ domain"/>
    <property type="match status" value="1"/>
</dbReference>
<evidence type="ECO:0000256" key="1">
    <source>
        <dbReference type="ARBA" id="ARBA00004123"/>
    </source>
</evidence>
<dbReference type="SUPFAM" id="SSF49599">
    <property type="entry name" value="TRAF domain-like"/>
    <property type="match status" value="1"/>
</dbReference>
<dbReference type="CDD" id="cd14821">
    <property type="entry name" value="BACK_SPOP_like"/>
    <property type="match status" value="1"/>
</dbReference>
<evidence type="ECO:0000313" key="8">
    <source>
        <dbReference type="EMBL" id="CAI8054715.1"/>
    </source>
</evidence>
<dbReference type="InterPro" id="IPR002083">
    <property type="entry name" value="MATH/TRAF_dom"/>
</dbReference>
<dbReference type="EMBL" id="CASHTH010004204">
    <property type="protein sequence ID" value="CAI8054715.1"/>
    <property type="molecule type" value="Genomic_DNA"/>
</dbReference>
<evidence type="ECO:0000313" key="9">
    <source>
        <dbReference type="Proteomes" id="UP001174909"/>
    </source>
</evidence>
<evidence type="ECO:0000256" key="5">
    <source>
        <dbReference type="ARBA" id="ARBA00023242"/>
    </source>
</evidence>
<name>A0AA35XK07_GEOBA</name>
<evidence type="ECO:0000259" key="6">
    <source>
        <dbReference type="PROSITE" id="PS50097"/>
    </source>
</evidence>
<keyword evidence="4" id="KW-0833">Ubl conjugation pathway</keyword>
<dbReference type="GO" id="GO:0030163">
    <property type="term" value="P:protein catabolic process"/>
    <property type="evidence" value="ECO:0007669"/>
    <property type="project" value="UniProtKB-ARBA"/>
</dbReference>
<dbReference type="InterPro" id="IPR056423">
    <property type="entry name" value="BACK_BPM_SPOP"/>
</dbReference>
<feature type="domain" description="MATH" evidence="7">
    <location>
        <begin position="35"/>
        <end position="165"/>
    </location>
</feature>
<dbReference type="SMART" id="SM00061">
    <property type="entry name" value="MATH"/>
    <property type="match status" value="1"/>
</dbReference>
<sequence length="374" mass="41859">MALSPAKDETAGLTPSSPPTPMADSWCFTHLRVIKFSYMWTIDNFSYCREEIGEVLKSSTFSSGPEDNLKWCLRVNPRGLDDESRDYISLYLVLVSGMKPEVRAKFKFSILNNKREERKAMESQRAYRFVQGKDWGFKKFIRRDFLFDEANGLLPEDKLTIYCEVSVVADAHNATGSMHDYPRVPECTLSSDLGVLQDKGMFSDVTLSVGGQVFQAHKAVLAARSPVFSAMFEHSMEESIKNHVEINDVDGEVLREMLNYIYTGKAPNLKKTADQLLSAADKYDLGRLKTMCEESLCNSLSVENAADTLVLADLHSAEQLKAISIEFINSHAAEVMETGGWTLLINSHPNLVADAFKALAQTSLARKRPRLSSN</sequence>
<dbReference type="Pfam" id="PF22486">
    <property type="entry name" value="MATH_2"/>
    <property type="match status" value="1"/>
</dbReference>
<dbReference type="Gene3D" id="3.30.710.10">
    <property type="entry name" value="Potassium Channel Kv1.1, Chain A"/>
    <property type="match status" value="1"/>
</dbReference>
<dbReference type="Gene3D" id="2.60.210.10">
    <property type="entry name" value="Apoptosis, Tumor Necrosis Factor Receptor Associated Protein 2, Chain A"/>
    <property type="match status" value="1"/>
</dbReference>
<dbReference type="AlphaFoldDB" id="A0AA35XK07"/>
<dbReference type="FunFam" id="3.30.710.10:FF:000159">
    <property type="entry name" value="Speckle-type POZ protein B"/>
    <property type="match status" value="1"/>
</dbReference>
<gene>
    <name evidence="8" type="ORF">GBAR_LOCUS29842</name>
</gene>
<accession>A0AA35XK07</accession>
<comment type="caution">
    <text evidence="8">The sequence shown here is derived from an EMBL/GenBank/DDBJ whole genome shotgun (WGS) entry which is preliminary data.</text>
</comment>
<dbReference type="InterPro" id="IPR011333">
    <property type="entry name" value="SKP1/BTB/POZ_sf"/>
</dbReference>
<comment type="subcellular location">
    <subcellularLocation>
        <location evidence="1">Nucleus</location>
    </subcellularLocation>
</comment>
<dbReference type="Gene3D" id="6.20.250.50">
    <property type="match status" value="1"/>
</dbReference>
<dbReference type="PROSITE" id="PS50144">
    <property type="entry name" value="MATH"/>
    <property type="match status" value="1"/>
</dbReference>
<proteinExistence type="inferred from homology"/>
<dbReference type="Proteomes" id="UP001174909">
    <property type="component" value="Unassembled WGS sequence"/>
</dbReference>
<keyword evidence="9" id="KW-1185">Reference proteome</keyword>
<comment type="similarity">
    <text evidence="3">Belongs to the Tdpoz family.</text>
</comment>
<evidence type="ECO:0000259" key="7">
    <source>
        <dbReference type="PROSITE" id="PS50144"/>
    </source>
</evidence>
<keyword evidence="5" id="KW-0539">Nucleus</keyword>
<evidence type="ECO:0000256" key="4">
    <source>
        <dbReference type="ARBA" id="ARBA00022786"/>
    </source>
</evidence>
<dbReference type="GO" id="GO:0005634">
    <property type="term" value="C:nucleus"/>
    <property type="evidence" value="ECO:0007669"/>
    <property type="project" value="UniProtKB-SubCell"/>
</dbReference>
<dbReference type="Pfam" id="PF24570">
    <property type="entry name" value="BACK_BPM_SPOP"/>
    <property type="match status" value="1"/>
</dbReference>
<reference evidence="8" key="1">
    <citation type="submission" date="2023-03" db="EMBL/GenBank/DDBJ databases">
        <authorList>
            <person name="Steffen K."/>
            <person name="Cardenas P."/>
        </authorList>
    </citation>
    <scope>NUCLEOTIDE SEQUENCE</scope>
</reference>
<evidence type="ECO:0000256" key="3">
    <source>
        <dbReference type="ARBA" id="ARBA00010846"/>
    </source>
</evidence>
<feature type="domain" description="BTB" evidence="6">
    <location>
        <begin position="203"/>
        <end position="265"/>
    </location>
</feature>
<dbReference type="PANTHER" id="PTHR24413">
    <property type="entry name" value="SPECKLE-TYPE POZ PROTEIN"/>
    <property type="match status" value="1"/>
</dbReference>
<protein>
    <submittedName>
        <fullName evidence="8">Speckle-type POZ protein-like A</fullName>
    </submittedName>
</protein>
<dbReference type="PROSITE" id="PS50097">
    <property type="entry name" value="BTB"/>
    <property type="match status" value="1"/>
</dbReference>
<dbReference type="SMART" id="SM00225">
    <property type="entry name" value="BTB"/>
    <property type="match status" value="1"/>
</dbReference>
<dbReference type="Gene3D" id="6.10.250.3030">
    <property type="match status" value="1"/>
</dbReference>
<dbReference type="Pfam" id="PF00651">
    <property type="entry name" value="BTB"/>
    <property type="match status" value="1"/>
</dbReference>
<evidence type="ECO:0000256" key="2">
    <source>
        <dbReference type="ARBA" id="ARBA00004906"/>
    </source>
</evidence>
<dbReference type="InterPro" id="IPR008974">
    <property type="entry name" value="TRAF-like"/>
</dbReference>
<dbReference type="FunFam" id="2.60.210.10:FF:000003">
    <property type="entry name" value="Speckle-type POZ protein-like a"/>
    <property type="match status" value="1"/>
</dbReference>
<comment type="pathway">
    <text evidence="2">Protein modification; protein ubiquitination.</text>
</comment>
<dbReference type="InterPro" id="IPR000210">
    <property type="entry name" value="BTB/POZ_dom"/>
</dbReference>